<accession>A0A7K0KF26</accession>
<name>A0A7K0KF26_9BACT</name>
<organism evidence="1 2">
    <name type="scientific">Hallella mizrahii</name>
    <dbReference type="NCBI Taxonomy" id="2606637"/>
    <lineage>
        <taxon>Bacteria</taxon>
        <taxon>Pseudomonadati</taxon>
        <taxon>Bacteroidota</taxon>
        <taxon>Bacteroidia</taxon>
        <taxon>Bacteroidales</taxon>
        <taxon>Prevotellaceae</taxon>
        <taxon>Hallella</taxon>
    </lineage>
</organism>
<dbReference type="Gene3D" id="3.30.160.250">
    <property type="match status" value="1"/>
</dbReference>
<protein>
    <submittedName>
        <fullName evidence="1">Type II toxin-antitoxin system HicB family antitoxin</fullName>
    </submittedName>
</protein>
<evidence type="ECO:0000313" key="1">
    <source>
        <dbReference type="EMBL" id="MST84533.1"/>
    </source>
</evidence>
<gene>
    <name evidence="1" type="ORF">FYJ73_07590</name>
</gene>
<reference evidence="1 2" key="1">
    <citation type="submission" date="2019-08" db="EMBL/GenBank/DDBJ databases">
        <title>In-depth cultivation of the pig gut microbiome towards novel bacterial diversity and tailored functional studies.</title>
        <authorList>
            <person name="Wylensek D."/>
            <person name="Hitch T.C.A."/>
            <person name="Clavel T."/>
        </authorList>
    </citation>
    <scope>NUCLEOTIDE SEQUENCE [LARGE SCALE GENOMIC DNA]</scope>
    <source>
        <strain evidence="1 2">LKV-178-WT-2A</strain>
    </source>
</reference>
<dbReference type="EMBL" id="VUNG01000016">
    <property type="protein sequence ID" value="MST84533.1"/>
    <property type="molecule type" value="Genomic_DNA"/>
</dbReference>
<sequence length="137" mass="15337">MVKVDVYVDWCNKNFAASFGDMIPGGVVFTARTWSEVQKEAKDTLDFHVAGMLNDGDEVPAWLREGDYEFVYHPVSTAALLRCSEDYTTMAAISRASGVNQRQLSHYANGLKKPRAQQRKRIVAGLHKIGQQLMSVE</sequence>
<comment type="caution">
    <text evidence="1">The sequence shown here is derived from an EMBL/GenBank/DDBJ whole genome shotgun (WGS) entry which is preliminary data.</text>
</comment>
<proteinExistence type="predicted"/>
<keyword evidence="2" id="KW-1185">Reference proteome</keyword>
<evidence type="ECO:0000313" key="2">
    <source>
        <dbReference type="Proteomes" id="UP000438914"/>
    </source>
</evidence>
<dbReference type="Proteomes" id="UP000438914">
    <property type="component" value="Unassembled WGS sequence"/>
</dbReference>
<dbReference type="AlphaFoldDB" id="A0A7K0KF26"/>